<dbReference type="PROSITE" id="PS51375">
    <property type="entry name" value="PPR"/>
    <property type="match status" value="3"/>
</dbReference>
<reference evidence="4 5" key="1">
    <citation type="journal article" date="2023" name="Nat. Commun.">
        <title>Origin of minicircular mitochondrial genomes in red algae.</title>
        <authorList>
            <person name="Lee Y."/>
            <person name="Cho C.H."/>
            <person name="Lee Y.M."/>
            <person name="Park S.I."/>
            <person name="Yang J.H."/>
            <person name="West J.A."/>
            <person name="Bhattacharya D."/>
            <person name="Yoon H.S."/>
        </authorList>
    </citation>
    <scope>NUCLEOTIDE SEQUENCE [LARGE SCALE GENOMIC DNA]</scope>
    <source>
        <strain evidence="4 5">CCMP1338</strain>
        <tissue evidence="4">Whole cell</tissue>
    </source>
</reference>
<dbReference type="InterPro" id="IPR002885">
    <property type="entry name" value="PPR_rpt"/>
</dbReference>
<dbReference type="PANTHER" id="PTHR47447">
    <property type="entry name" value="OS03G0856100 PROTEIN"/>
    <property type="match status" value="1"/>
</dbReference>
<dbReference type="NCBIfam" id="TIGR00756">
    <property type="entry name" value="PPR"/>
    <property type="match status" value="2"/>
</dbReference>
<dbReference type="EMBL" id="JAMWBK010000003">
    <property type="protein sequence ID" value="KAJ8906708.1"/>
    <property type="molecule type" value="Genomic_DNA"/>
</dbReference>
<feature type="domain" description="PROP1-like PPR" evidence="3">
    <location>
        <begin position="82"/>
        <end position="242"/>
    </location>
</feature>
<dbReference type="Pfam" id="PF17177">
    <property type="entry name" value="PPR_long"/>
    <property type="match status" value="1"/>
</dbReference>
<feature type="repeat" description="PPR" evidence="2">
    <location>
        <begin position="191"/>
        <end position="225"/>
    </location>
</feature>
<keyword evidence="5" id="KW-1185">Reference proteome</keyword>
<dbReference type="SUPFAM" id="SSF48452">
    <property type="entry name" value="TPR-like"/>
    <property type="match status" value="1"/>
</dbReference>
<feature type="repeat" description="PPR" evidence="2">
    <location>
        <begin position="290"/>
        <end position="324"/>
    </location>
</feature>
<dbReference type="InterPro" id="IPR011990">
    <property type="entry name" value="TPR-like_helical_dom_sf"/>
</dbReference>
<evidence type="ECO:0000313" key="5">
    <source>
        <dbReference type="Proteomes" id="UP001157974"/>
    </source>
</evidence>
<feature type="repeat" description="PPR" evidence="2">
    <location>
        <begin position="536"/>
        <end position="570"/>
    </location>
</feature>
<dbReference type="Proteomes" id="UP001157974">
    <property type="component" value="Unassembled WGS sequence"/>
</dbReference>
<gene>
    <name evidence="4" type="ORF">NDN08_003197</name>
</gene>
<organism evidence="4 5">
    <name type="scientific">Rhodosorus marinus</name>
    <dbReference type="NCBI Taxonomy" id="101924"/>
    <lineage>
        <taxon>Eukaryota</taxon>
        <taxon>Rhodophyta</taxon>
        <taxon>Stylonematophyceae</taxon>
        <taxon>Stylonematales</taxon>
        <taxon>Stylonemataceae</taxon>
        <taxon>Rhodosorus</taxon>
    </lineage>
</organism>
<dbReference type="InterPro" id="IPR033443">
    <property type="entry name" value="PROP1-like_PPR_dom"/>
</dbReference>
<dbReference type="PANTHER" id="PTHR47447:SF17">
    <property type="entry name" value="OS12G0638900 PROTEIN"/>
    <property type="match status" value="1"/>
</dbReference>
<keyword evidence="1" id="KW-0677">Repeat</keyword>
<evidence type="ECO:0000256" key="1">
    <source>
        <dbReference type="ARBA" id="ARBA00022737"/>
    </source>
</evidence>
<dbReference type="AlphaFoldDB" id="A0AAV8UVT0"/>
<evidence type="ECO:0000256" key="2">
    <source>
        <dbReference type="PROSITE-ProRule" id="PRU00708"/>
    </source>
</evidence>
<comment type="caution">
    <text evidence="4">The sequence shown here is derived from an EMBL/GenBank/DDBJ whole genome shotgun (WGS) entry which is preliminary data.</text>
</comment>
<sequence>MLACGRSRFRLLASVRKRWLTRDPASGDRPGGGVVHTIRDERDAPDLIVEQGKKKSSHVAELLFESALRESNPGDARRLYDALLEVYAHRRDSKGALSLLRRMQAAGIHMKPYTFSYAIRACVQEPKSAMDLFLRMKDAGFKPTTFIYNTVMRSLVNDTKRSGDTRFRHTKEIGMVESLREEMRENGLTPTIHTYGVLLFCYSKAGEVEKAEQLYAMLVSEKIPMEATIINTMLQMRIEHGLNPMPLLESMHKFGLKPDPRTFSAIAKGCTITGNNGLAVKMFRELKNPDIEAWGSLLRCFVSARDVEGAERAFKEILAVGLQPNGFIMTNMVMLYSNLHLESKVRKWVEKAMTMNLGKRPVQICRTLLIKTLARTGDCVAAENEFNKLWKENSADIVVVITIMNMYSKLKQADKALALFEQTKHRDDFGNRESLYNLVMDALCRTGEIERAKMFATELTSVVPKPSIFFYTQLVKIHGLEYNAKGIEQVVRVVRDAGLRPCTEFYNTLVVYQGLLGNFEDAEAYLEEARRNNLASRKVWTSLVRVYVKGMKLERAERARDRMEAAGFRLDGRTRERLEQFRESRRSGELSLI</sequence>
<dbReference type="Pfam" id="PF01535">
    <property type="entry name" value="PPR"/>
    <property type="match status" value="4"/>
</dbReference>
<proteinExistence type="predicted"/>
<name>A0AAV8UVT0_9RHOD</name>
<dbReference type="Gene3D" id="1.25.40.10">
    <property type="entry name" value="Tetratricopeptide repeat domain"/>
    <property type="match status" value="4"/>
</dbReference>
<protein>
    <recommendedName>
        <fullName evidence="3">PROP1-like PPR domain-containing protein</fullName>
    </recommendedName>
</protein>
<evidence type="ECO:0000259" key="3">
    <source>
        <dbReference type="Pfam" id="PF17177"/>
    </source>
</evidence>
<accession>A0AAV8UVT0</accession>
<evidence type="ECO:0000313" key="4">
    <source>
        <dbReference type="EMBL" id="KAJ8906708.1"/>
    </source>
</evidence>